<evidence type="ECO:0000313" key="2">
    <source>
        <dbReference type="EnsemblMetazoa" id="GPPI005995-PA"/>
    </source>
</evidence>
<evidence type="ECO:0000256" key="1">
    <source>
        <dbReference type="SAM" id="Phobius"/>
    </source>
</evidence>
<name>A0A1B0ARJ7_9MUSC</name>
<organism evidence="2 3">
    <name type="scientific">Glossina palpalis gambiensis</name>
    <dbReference type="NCBI Taxonomy" id="67801"/>
    <lineage>
        <taxon>Eukaryota</taxon>
        <taxon>Metazoa</taxon>
        <taxon>Ecdysozoa</taxon>
        <taxon>Arthropoda</taxon>
        <taxon>Hexapoda</taxon>
        <taxon>Insecta</taxon>
        <taxon>Pterygota</taxon>
        <taxon>Neoptera</taxon>
        <taxon>Endopterygota</taxon>
        <taxon>Diptera</taxon>
        <taxon>Brachycera</taxon>
        <taxon>Muscomorpha</taxon>
        <taxon>Hippoboscoidea</taxon>
        <taxon>Glossinidae</taxon>
        <taxon>Glossina</taxon>
    </lineage>
</organism>
<accession>A0A1B0ARJ7</accession>
<dbReference type="VEuPathDB" id="VectorBase:GPPI005995"/>
<reference evidence="3" key="1">
    <citation type="submission" date="2015-01" db="EMBL/GenBank/DDBJ databases">
        <authorList>
            <person name="Aksoy S."/>
            <person name="Warren W."/>
            <person name="Wilson R.K."/>
        </authorList>
    </citation>
    <scope>NUCLEOTIDE SEQUENCE [LARGE SCALE GENOMIC DNA]</scope>
    <source>
        <strain evidence="3">IAEA</strain>
    </source>
</reference>
<keyword evidence="1" id="KW-1133">Transmembrane helix</keyword>
<reference evidence="2" key="2">
    <citation type="submission" date="2020-05" db="UniProtKB">
        <authorList>
            <consortium name="EnsemblMetazoa"/>
        </authorList>
    </citation>
    <scope>IDENTIFICATION</scope>
    <source>
        <strain evidence="2">IAEA</strain>
    </source>
</reference>
<dbReference type="Proteomes" id="UP000092460">
    <property type="component" value="Unassembled WGS sequence"/>
</dbReference>
<feature type="transmembrane region" description="Helical" evidence="1">
    <location>
        <begin position="6"/>
        <end position="23"/>
    </location>
</feature>
<keyword evidence="1" id="KW-0812">Transmembrane</keyword>
<evidence type="ECO:0000313" key="3">
    <source>
        <dbReference type="Proteomes" id="UP000092460"/>
    </source>
</evidence>
<keyword evidence="1" id="KW-0472">Membrane</keyword>
<sequence length="134" mass="15456">MIPKDFYFILPIMLSILMISFVSKTKAFPAYSDDIDDFVSTQPLDSVNPPADDNYYISSRSSSFDPLPRQQRDSLLNRLNRGYYYIDNGVITPVSGARRQDNDESGNVKFTPPLERYKRTETKRKKLFVPNLFG</sequence>
<keyword evidence="3" id="KW-1185">Reference proteome</keyword>
<protein>
    <submittedName>
        <fullName evidence="2">Uncharacterized protein</fullName>
    </submittedName>
</protein>
<dbReference type="EMBL" id="JXJN01002459">
    <property type="status" value="NOT_ANNOTATED_CDS"/>
    <property type="molecule type" value="Genomic_DNA"/>
</dbReference>
<dbReference type="AlphaFoldDB" id="A0A1B0ARJ7"/>
<dbReference type="EnsemblMetazoa" id="GPPI005995-RA">
    <property type="protein sequence ID" value="GPPI005995-PA"/>
    <property type="gene ID" value="GPPI005995"/>
</dbReference>
<proteinExistence type="predicted"/>